<accession>B1CAU8</accession>
<dbReference type="RefSeq" id="WP_007049865.1">
    <property type="nucleotide sequence ID" value="NZ_DS560019.1"/>
</dbReference>
<name>B1CAU8_9FIRM</name>
<evidence type="ECO:0000313" key="2">
    <source>
        <dbReference type="EMBL" id="EDS71395.1"/>
    </source>
</evidence>
<protein>
    <submittedName>
        <fullName evidence="2">LPXTG-motif cell wall anchor domain protein</fullName>
    </submittedName>
</protein>
<comment type="caution">
    <text evidence="2">The sequence shown here is derived from an EMBL/GenBank/DDBJ whole genome shotgun (WGS) entry which is preliminary data.</text>
</comment>
<dbReference type="GeneID" id="98000207"/>
<dbReference type="OrthoDB" id="1956902at2"/>
<dbReference type="NCBIfam" id="TIGR01167">
    <property type="entry name" value="LPXTG_anchor"/>
    <property type="match status" value="1"/>
</dbReference>
<organism evidence="2 3">
    <name type="scientific">Anaerofustis stercorihominis DSM 17244</name>
    <dbReference type="NCBI Taxonomy" id="445971"/>
    <lineage>
        <taxon>Bacteria</taxon>
        <taxon>Bacillati</taxon>
        <taxon>Bacillota</taxon>
        <taxon>Clostridia</taxon>
        <taxon>Eubacteriales</taxon>
        <taxon>Eubacteriaceae</taxon>
        <taxon>Anaerofustis</taxon>
    </lineage>
</organism>
<keyword evidence="1" id="KW-1133">Transmembrane helix</keyword>
<keyword evidence="1" id="KW-0812">Transmembrane</keyword>
<evidence type="ECO:0000313" key="3">
    <source>
        <dbReference type="Proteomes" id="UP000005178"/>
    </source>
</evidence>
<reference evidence="2" key="1">
    <citation type="submission" date="2008-01" db="EMBL/GenBank/DDBJ databases">
        <authorList>
            <person name="Fulton L."/>
            <person name="Clifton S."/>
            <person name="Fulton B."/>
            <person name="Xu J."/>
            <person name="Minx P."/>
            <person name="Pepin K.H."/>
            <person name="Johnson M."/>
            <person name="Thiruvilangam P."/>
            <person name="Bhonagiri V."/>
            <person name="Nash W.E."/>
            <person name="Mardis E.R."/>
            <person name="Wilson R.K."/>
        </authorList>
    </citation>
    <scope>NUCLEOTIDE SEQUENCE [LARGE SCALE GENOMIC DNA]</scope>
    <source>
        <strain evidence="2">DSM 17244</strain>
    </source>
</reference>
<gene>
    <name evidence="2" type="ORF">ANASTE_01094</name>
</gene>
<sequence length="149" mass="16960">MEQGYTEYHCNGCNADIKKDYVAELGHEYKEIVTLPTCTEKGYTTYTCTRCNDTYVDKYTDALGHDLDNYEIIKDPTKNKEGLEEAKCKRCGEKFTKSIPKLEVKDNEKSKPETPNTSDNSNMYLYVGLLVVCIIGIGSVIIYVKKKNE</sequence>
<proteinExistence type="predicted"/>
<dbReference type="Proteomes" id="UP000005178">
    <property type="component" value="Unassembled WGS sequence"/>
</dbReference>
<keyword evidence="3" id="KW-1185">Reference proteome</keyword>
<feature type="transmembrane region" description="Helical" evidence="1">
    <location>
        <begin position="123"/>
        <end position="144"/>
    </location>
</feature>
<dbReference type="AlphaFoldDB" id="B1CAU8"/>
<dbReference type="HOGENOM" id="CLU_1745887_0_0_9"/>
<dbReference type="EMBL" id="ABIL02000006">
    <property type="protein sequence ID" value="EDS71395.1"/>
    <property type="molecule type" value="Genomic_DNA"/>
</dbReference>
<keyword evidence="1" id="KW-0472">Membrane</keyword>
<reference evidence="2" key="2">
    <citation type="submission" date="2013-08" db="EMBL/GenBank/DDBJ databases">
        <title>Draft genome sequence of Anaerofustis stercorihominis (DSM 17244).</title>
        <authorList>
            <person name="Sudarsanam P."/>
            <person name="Ley R."/>
            <person name="Guruge J."/>
            <person name="Turnbaugh P.J."/>
            <person name="Mahowald M."/>
            <person name="Liep D."/>
            <person name="Gordon J."/>
        </authorList>
    </citation>
    <scope>NUCLEOTIDE SEQUENCE</scope>
    <source>
        <strain evidence="2">DSM 17244</strain>
    </source>
</reference>
<dbReference type="eggNOG" id="COG5263">
    <property type="taxonomic scope" value="Bacteria"/>
</dbReference>
<evidence type="ECO:0000256" key="1">
    <source>
        <dbReference type="SAM" id="Phobius"/>
    </source>
</evidence>